<comment type="cofactor">
    <cofactor evidence="1">
        <name>pyridoxal 5'-phosphate</name>
        <dbReference type="ChEBI" id="CHEBI:597326"/>
    </cofactor>
</comment>
<dbReference type="Proteomes" id="UP001595947">
    <property type="component" value="Unassembled WGS sequence"/>
</dbReference>
<organism evidence="4 5">
    <name type="scientific">Actinomycetospora atypica</name>
    <dbReference type="NCBI Taxonomy" id="1290095"/>
    <lineage>
        <taxon>Bacteria</taxon>
        <taxon>Bacillati</taxon>
        <taxon>Actinomycetota</taxon>
        <taxon>Actinomycetes</taxon>
        <taxon>Pseudonocardiales</taxon>
        <taxon>Pseudonocardiaceae</taxon>
        <taxon>Actinomycetospora</taxon>
    </lineage>
</organism>
<dbReference type="InterPro" id="IPR036052">
    <property type="entry name" value="TrpB-like_PALP_sf"/>
</dbReference>
<keyword evidence="5" id="KW-1185">Reference proteome</keyword>
<evidence type="ECO:0000313" key="4">
    <source>
        <dbReference type="EMBL" id="MFC5061028.1"/>
    </source>
</evidence>
<dbReference type="PANTHER" id="PTHR10314">
    <property type="entry name" value="CYSTATHIONINE BETA-SYNTHASE"/>
    <property type="match status" value="1"/>
</dbReference>
<dbReference type="EMBL" id="JBHSIV010000002">
    <property type="protein sequence ID" value="MFC5061028.1"/>
    <property type="molecule type" value="Genomic_DNA"/>
</dbReference>
<evidence type="ECO:0000256" key="2">
    <source>
        <dbReference type="ARBA" id="ARBA00022898"/>
    </source>
</evidence>
<evidence type="ECO:0000259" key="3">
    <source>
        <dbReference type="Pfam" id="PF00291"/>
    </source>
</evidence>
<dbReference type="Pfam" id="PF00291">
    <property type="entry name" value="PALP"/>
    <property type="match status" value="1"/>
</dbReference>
<proteinExistence type="predicted"/>
<dbReference type="SUPFAM" id="SSF53686">
    <property type="entry name" value="Tryptophan synthase beta subunit-like PLP-dependent enzymes"/>
    <property type="match status" value="1"/>
</dbReference>
<keyword evidence="2" id="KW-0663">Pyridoxal phosphate</keyword>
<sequence length="429" mass="44598">MTGLLDLVGGTPLVRLQHTAVHAKLEYLNPGGSVKDRAALSMVLDAEASGALRPGGTIVEGTSGNTGLGLAQVAAARGYRMVCVLPDKTAVEKLDALRAYGAEVVLTPSALPREHPNHVMRYAQRIADDRPGGWRADQYDNPANPAVHFRTTGPEIWEATEGRVTHFVATIGTGGTISGTGRYLKEASGGRVRVIGADPVTSAYGGGDGSPFAVEAAGHYVHPQTADDLWPESYHRDVVDEIFSVPDRDSVHACRSLARTEGLLVGGSSGTAFAVARQVTGDCVVVLLPDSGRAYLSKYHSDTWCRRQGFLDGDLDTFVSPVVTVPVGTPAAEAREALASSGQPALPVVLAGRSDRFPPAAGEVLALLTADELTGSGVVGPAPTPPVGVGVGETAADALARVPDDASVFHVVRDGRLAGLVTRGALTRL</sequence>
<dbReference type="PROSITE" id="PS00901">
    <property type="entry name" value="CYS_SYNTHASE"/>
    <property type="match status" value="1"/>
</dbReference>
<dbReference type="CDD" id="cd01561">
    <property type="entry name" value="CBS_like"/>
    <property type="match status" value="1"/>
</dbReference>
<feature type="domain" description="Tryptophan synthase beta chain-like PALP" evidence="3">
    <location>
        <begin position="6"/>
        <end position="289"/>
    </location>
</feature>
<dbReference type="RefSeq" id="WP_378034383.1">
    <property type="nucleotide sequence ID" value="NZ_JBHSIV010000002.1"/>
</dbReference>
<gene>
    <name evidence="4" type="ORF">ACFPBZ_02330</name>
</gene>
<comment type="caution">
    <text evidence="4">The sequence shown here is derived from an EMBL/GenBank/DDBJ whole genome shotgun (WGS) entry which is preliminary data.</text>
</comment>
<dbReference type="SUPFAM" id="SSF54631">
    <property type="entry name" value="CBS-domain pair"/>
    <property type="match status" value="1"/>
</dbReference>
<dbReference type="InterPro" id="IPR046342">
    <property type="entry name" value="CBS_dom_sf"/>
</dbReference>
<evidence type="ECO:0000313" key="5">
    <source>
        <dbReference type="Proteomes" id="UP001595947"/>
    </source>
</evidence>
<dbReference type="InterPro" id="IPR050214">
    <property type="entry name" value="Cys_Synth/Cystath_Beta-Synth"/>
</dbReference>
<dbReference type="InterPro" id="IPR001216">
    <property type="entry name" value="P-phosphate_BS"/>
</dbReference>
<reference evidence="5" key="1">
    <citation type="journal article" date="2019" name="Int. J. Syst. Evol. Microbiol.">
        <title>The Global Catalogue of Microorganisms (GCM) 10K type strain sequencing project: providing services to taxonomists for standard genome sequencing and annotation.</title>
        <authorList>
            <consortium name="The Broad Institute Genomics Platform"/>
            <consortium name="The Broad Institute Genome Sequencing Center for Infectious Disease"/>
            <person name="Wu L."/>
            <person name="Ma J."/>
        </authorList>
    </citation>
    <scope>NUCLEOTIDE SEQUENCE [LARGE SCALE GENOMIC DNA]</scope>
    <source>
        <strain evidence="5">CGMCC 4.7093</strain>
    </source>
</reference>
<evidence type="ECO:0000256" key="1">
    <source>
        <dbReference type="ARBA" id="ARBA00001933"/>
    </source>
</evidence>
<name>A0ABV9YE26_9PSEU</name>
<protein>
    <submittedName>
        <fullName evidence="4">Pyridoxal-phosphate dependent enzyme</fullName>
    </submittedName>
</protein>
<dbReference type="Gene3D" id="3.40.50.1100">
    <property type="match status" value="2"/>
</dbReference>
<accession>A0ABV9YE26</accession>
<dbReference type="InterPro" id="IPR001926">
    <property type="entry name" value="TrpB-like_PALP"/>
</dbReference>